<accession>A0A9W8K4Y8</accession>
<feature type="region of interest" description="Disordered" evidence="1">
    <location>
        <begin position="1043"/>
        <end position="1066"/>
    </location>
</feature>
<feature type="compositionally biased region" description="Basic and acidic residues" evidence="1">
    <location>
        <begin position="559"/>
        <end position="571"/>
    </location>
</feature>
<feature type="compositionally biased region" description="Polar residues" evidence="1">
    <location>
        <begin position="730"/>
        <end position="741"/>
    </location>
</feature>
<reference evidence="2" key="1">
    <citation type="submission" date="2022-07" db="EMBL/GenBank/DDBJ databases">
        <title>Genome Sequence of Agrocybe chaxingu.</title>
        <authorList>
            <person name="Buettner E."/>
        </authorList>
    </citation>
    <scope>NUCLEOTIDE SEQUENCE</scope>
    <source>
        <strain evidence="2">MP-N11</strain>
    </source>
</reference>
<feature type="region of interest" description="Disordered" evidence="1">
    <location>
        <begin position="690"/>
        <end position="749"/>
    </location>
</feature>
<feature type="compositionally biased region" description="Basic and acidic residues" evidence="1">
    <location>
        <begin position="1294"/>
        <end position="1303"/>
    </location>
</feature>
<feature type="compositionally biased region" description="Acidic residues" evidence="1">
    <location>
        <begin position="162"/>
        <end position="191"/>
    </location>
</feature>
<feature type="compositionally biased region" description="Basic and acidic residues" evidence="1">
    <location>
        <begin position="298"/>
        <end position="316"/>
    </location>
</feature>
<feature type="compositionally biased region" description="Acidic residues" evidence="1">
    <location>
        <begin position="981"/>
        <end position="991"/>
    </location>
</feature>
<feature type="region of interest" description="Disordered" evidence="1">
    <location>
        <begin position="1477"/>
        <end position="1510"/>
    </location>
</feature>
<organism evidence="2 3">
    <name type="scientific">Agrocybe chaxingu</name>
    <dbReference type="NCBI Taxonomy" id="84603"/>
    <lineage>
        <taxon>Eukaryota</taxon>
        <taxon>Fungi</taxon>
        <taxon>Dikarya</taxon>
        <taxon>Basidiomycota</taxon>
        <taxon>Agaricomycotina</taxon>
        <taxon>Agaricomycetes</taxon>
        <taxon>Agaricomycetidae</taxon>
        <taxon>Agaricales</taxon>
        <taxon>Agaricineae</taxon>
        <taxon>Strophariaceae</taxon>
        <taxon>Agrocybe</taxon>
    </lineage>
</organism>
<feature type="compositionally biased region" description="Acidic residues" evidence="1">
    <location>
        <begin position="572"/>
        <end position="596"/>
    </location>
</feature>
<feature type="compositionally biased region" description="Polar residues" evidence="1">
    <location>
        <begin position="2256"/>
        <end position="2268"/>
    </location>
</feature>
<feature type="compositionally biased region" description="Basic and acidic residues" evidence="1">
    <location>
        <begin position="1378"/>
        <end position="1393"/>
    </location>
</feature>
<feature type="compositionally biased region" description="Basic residues" evidence="1">
    <location>
        <begin position="2171"/>
        <end position="2183"/>
    </location>
</feature>
<feature type="compositionally biased region" description="Low complexity" evidence="1">
    <location>
        <begin position="1622"/>
        <end position="1639"/>
    </location>
</feature>
<dbReference type="EMBL" id="JANKHO010000740">
    <property type="protein sequence ID" value="KAJ3506665.1"/>
    <property type="molecule type" value="Genomic_DNA"/>
</dbReference>
<feature type="compositionally biased region" description="Acidic residues" evidence="1">
    <location>
        <begin position="317"/>
        <end position="327"/>
    </location>
</feature>
<feature type="region of interest" description="Disordered" evidence="1">
    <location>
        <begin position="980"/>
        <end position="1000"/>
    </location>
</feature>
<name>A0A9W8K4Y8_9AGAR</name>
<feature type="compositionally biased region" description="Polar residues" evidence="1">
    <location>
        <begin position="529"/>
        <end position="538"/>
    </location>
</feature>
<feature type="compositionally biased region" description="Basic and acidic residues" evidence="1">
    <location>
        <begin position="121"/>
        <end position="138"/>
    </location>
</feature>
<feature type="compositionally biased region" description="Polar residues" evidence="1">
    <location>
        <begin position="1950"/>
        <end position="1965"/>
    </location>
</feature>
<feature type="compositionally biased region" description="Basic residues" evidence="1">
    <location>
        <begin position="2207"/>
        <end position="2224"/>
    </location>
</feature>
<protein>
    <submittedName>
        <fullName evidence="2">Uncharacterized protein</fullName>
    </submittedName>
</protein>
<feature type="compositionally biased region" description="Basic and acidic residues" evidence="1">
    <location>
        <begin position="1856"/>
        <end position="1866"/>
    </location>
</feature>
<feature type="compositionally biased region" description="Acidic residues" evidence="1">
    <location>
        <begin position="337"/>
        <end position="352"/>
    </location>
</feature>
<feature type="region of interest" description="Disordered" evidence="1">
    <location>
        <begin position="1525"/>
        <end position="1834"/>
    </location>
</feature>
<feature type="compositionally biased region" description="Pro residues" evidence="1">
    <location>
        <begin position="1706"/>
        <end position="1729"/>
    </location>
</feature>
<feature type="region of interest" description="Disordered" evidence="1">
    <location>
        <begin position="637"/>
        <end position="669"/>
    </location>
</feature>
<feature type="region of interest" description="Disordered" evidence="1">
    <location>
        <begin position="1847"/>
        <end position="1965"/>
    </location>
</feature>
<feature type="region of interest" description="Disordered" evidence="1">
    <location>
        <begin position="2129"/>
        <end position="2268"/>
    </location>
</feature>
<feature type="region of interest" description="Disordered" evidence="1">
    <location>
        <begin position="1409"/>
        <end position="1444"/>
    </location>
</feature>
<feature type="compositionally biased region" description="Acidic residues" evidence="1">
    <location>
        <begin position="215"/>
        <end position="243"/>
    </location>
</feature>
<feature type="region of interest" description="Disordered" evidence="1">
    <location>
        <begin position="1"/>
        <end position="37"/>
    </location>
</feature>
<dbReference type="OrthoDB" id="2804229at2759"/>
<feature type="compositionally biased region" description="Basic and acidic residues" evidence="1">
    <location>
        <begin position="1797"/>
        <end position="1806"/>
    </location>
</feature>
<sequence length="2268" mass="247579">MSAPYRFTPRLPAPPHSTPISASAYISPTPKIPRAPIQNPYEKLTQPEFEAFIGDITGALRRALGQVDPDEKTQHLPGERAEPITSDTLPKYGQIDLNDYEDEPANDSFAEIKARRVGKGKARDPREGPGLGKGDRVQPIEIVSSDEEEEEEVKLAIGDETNLSDEDDEEEVISEDAEEEDYGEDEDEDEYLWERGQSSTQPLPSPRKRSRPQYEEDEEEEEAEEYEEYYDEGEPEEEYEEEDPRPAQRHSKRAASPEVIDILSDGEEDVRDQQVREQSYEEGEKDEYAEFSEEDERETGQIDRDRPNHIRGSRDELFDEEHDEEQAEERKDGQGVLDDDDEIQETQPEEADTSFPPRSILSQQRPVEIHDPWSGPRTYAEDFYSGGDLRLPLGSQIDPNHLGPMDDEYMVESIEEQRQHIREEEEIQPFDEDTSFPPHVIIQHSPVDLPDPWEKPQEYAEDFYSQGDVRVLPGFPIDPSLLSGTADIDDSMENFLTPGILTPNLNEMRPDFEDEEEKNLEIRPPSPQRGVSSLQQEVSVRLEPEIITLNDESDEERDDREAAERWSRADAEVEEEFDELDYEEEGMEQDYNDDEDVHQSGINQEDEAEEDIVEIVPPPSAFTKRFERDTVNEAAPIYSMSEATPSQDEAVSDLVDWNNPPAFTQGIPATASGHLATPFSEEENVILDDAVEGVAADEVREVSSPAQDIPTAMEGEEGDLQETEHDASPPSGSTAQPSATQEVEEETSASIALGSLSFLKYTPPPAEVEGPEYFPAIVTQEPVKQLVTERECELEVDAHTTAVHEEREMFSSYVPAAVFPELQESILSTPLAAGVAEPADISSQPEGLQTDIRAAEAQPSAVELVMVMEDVILTNPSVERDFVPLPSQTAAKLADAPLLSSPEVHGSKDNEEVSSNADDIYQPIQVEMVVDVEFNLEQEGPPEYTVVESGFTDEEVDREEDTVSVDISVISVKDGWQKDGQEEDYAVEEPVTEGRLTEEPSDRAMSLDVVSVGVGETLEESEIVQETKEPEPFTEEIDQRQASLPLSLHDERPTASRTGAVDESASPASEVAVVVETPATSFNIANPPMILQQVPMPVRANADVPDPTSRPHTPPRPDFIMSLPGSPGFVLTPLTTPRPTDGPVPVPVSVLKTLHEHSQQLSSPGPSHLQPPTATRLDGLFTPAEPSLNGTPIEAPKDDPTLALNRVSEAFSGQDVVPAPQEDTADRDSIASTPPYSREVVASPIHTPPPFGFDAVPERLAGSNTNLELAMDVLDGIHKTEEPTGAEETLPAPKETEEPKSVELEPEVLPPSSLPYRAPSTFADSEVKLTRKLTDPILMADPYPYSLSTPGASMEPQQYSGSDEDTGLDNSISSNSTLEKELVEGKDPARLLDDGEDLEFQYPPEIDTEIAVASAPPPEVEKTPTSTQVGEEPLGSSPTAEGGKHISIMPSFEEVMNAEDPFKLMGNASTVAPGAVEERLEAKENGVDGPELDMQTNGTPNQTTISPEEASEIKNAALVENMVTTPMIIPSAAQTPTAPSDSRPSKRKRDASPEAKALPASSKGKSRKASKSKGKAKEDQAPLPNQPIQEVIHVRRPSGNIRELGAQAAPEVASQTYRILQSGSRASSVASSGLSEHSAGTLPSPTVHKPHVSFEQAPSARNPLLHSHGQKRKLAGQSNTVKPPKRPTKKATRSKPLALVPALASPAPPPAPVPPPDPAMLPTLTPPPTHLFDRSMLRSLPPGPSVTSFIIQPFSPFKSSLAAVPPPPPPPPPAQPPSLLHAHGKKRKQTAGNLRKSTIENADHKKPSAAKSKSSVETRATVEPTPAPALVPAPVTIEDVFTVPTAVPQPLLPESEEIHAEPEPIDKPAQSPAVEVESAPKAESPTPLLPCESKPSESTSHDAASPTIKDEPASTTLPIQVSEHGDVSAASSSASTTIPSSTRAVPARQVSLSNPKTGSRSTRSQCRYHRISLPKEEGGPRACFLVPGCSLNDREFMKEEQIEDHGDATDEDSLRMVKDVETLDFDQYLIGVLRHLVGLDIIREQEIYYLPQPGEAEVARKYPLKKLSIERPSMVRGPGDSSSYAGSPGYSAYSASIRSPSVRAPPSVADSTSTSRSALRMLMGSEVGSSYVATDSEHDDSDYDEPERKRVKPSPSDDEGETVAMGPPTKLKGKGKLKARKSKTKDVTYNPEKEDHEGESMDEGPSRLRRKKSTATKRSLKRTRTTNDAMNGEEGSERHPKKLKMHATAPGLLSPSKDQPQPQTLPSA</sequence>
<feature type="compositionally biased region" description="Basic residues" evidence="1">
    <location>
        <begin position="1683"/>
        <end position="1693"/>
    </location>
</feature>
<keyword evidence="3" id="KW-1185">Reference proteome</keyword>
<proteinExistence type="predicted"/>
<evidence type="ECO:0000313" key="3">
    <source>
        <dbReference type="Proteomes" id="UP001148786"/>
    </source>
</evidence>
<feature type="compositionally biased region" description="Basic residues" evidence="1">
    <location>
        <begin position="1564"/>
        <end position="1574"/>
    </location>
</feature>
<feature type="compositionally biased region" description="Low complexity" evidence="1">
    <location>
        <begin position="1928"/>
        <end position="1942"/>
    </location>
</feature>
<feature type="region of interest" description="Disordered" evidence="1">
    <location>
        <begin position="69"/>
        <end position="378"/>
    </location>
</feature>
<feature type="compositionally biased region" description="Low complexity" evidence="1">
    <location>
        <begin position="1694"/>
        <end position="1705"/>
    </location>
</feature>
<feature type="region of interest" description="Disordered" evidence="1">
    <location>
        <begin position="1211"/>
        <end position="1232"/>
    </location>
</feature>
<evidence type="ECO:0000313" key="2">
    <source>
        <dbReference type="EMBL" id="KAJ3506665.1"/>
    </source>
</evidence>
<feature type="compositionally biased region" description="Pro residues" evidence="1">
    <location>
        <begin position="1764"/>
        <end position="1776"/>
    </location>
</feature>
<feature type="compositionally biased region" description="Polar residues" evidence="1">
    <location>
        <begin position="1368"/>
        <end position="1377"/>
    </location>
</feature>
<feature type="compositionally biased region" description="Low complexity" evidence="1">
    <location>
        <begin position="1809"/>
        <end position="1824"/>
    </location>
</feature>
<feature type="compositionally biased region" description="Polar residues" evidence="1">
    <location>
        <begin position="1159"/>
        <end position="1173"/>
    </location>
</feature>
<feature type="compositionally biased region" description="Acidic residues" evidence="1">
    <location>
        <begin position="280"/>
        <end position="297"/>
    </location>
</feature>
<feature type="compositionally biased region" description="Basic and acidic residues" evidence="1">
    <location>
        <begin position="69"/>
        <end position="82"/>
    </location>
</feature>
<feature type="region of interest" description="Disordered" evidence="1">
    <location>
        <begin position="1281"/>
        <end position="1319"/>
    </location>
</feature>
<feature type="region of interest" description="Disordered" evidence="1">
    <location>
        <begin position="512"/>
        <end position="597"/>
    </location>
</feature>
<evidence type="ECO:0000256" key="1">
    <source>
        <dbReference type="SAM" id="MobiDB-lite"/>
    </source>
</evidence>
<feature type="compositionally biased region" description="Polar residues" evidence="1">
    <location>
        <begin position="1346"/>
        <end position="1361"/>
    </location>
</feature>
<feature type="compositionally biased region" description="Polar residues" evidence="1">
    <location>
        <begin position="1532"/>
        <end position="1542"/>
    </location>
</feature>
<dbReference type="Proteomes" id="UP001148786">
    <property type="component" value="Unassembled WGS sequence"/>
</dbReference>
<feature type="region of interest" description="Disordered" evidence="1">
    <location>
        <begin position="1344"/>
        <end position="1393"/>
    </location>
</feature>
<feature type="region of interest" description="Disordered" evidence="1">
    <location>
        <begin position="1156"/>
        <end position="1199"/>
    </location>
</feature>
<comment type="caution">
    <text evidence="2">The sequence shown here is derived from an EMBL/GenBank/DDBJ whole genome shotgun (WGS) entry which is preliminary data.</text>
</comment>
<feature type="compositionally biased region" description="Basic and acidic residues" evidence="1">
    <location>
        <begin position="1477"/>
        <end position="1486"/>
    </location>
</feature>
<gene>
    <name evidence="2" type="ORF">NLJ89_g6745</name>
</gene>
<feature type="compositionally biased region" description="Polar residues" evidence="1">
    <location>
        <begin position="1494"/>
        <end position="1506"/>
    </location>
</feature>